<organism evidence="1 2">
    <name type="scientific">Mycena alexandri</name>
    <dbReference type="NCBI Taxonomy" id="1745969"/>
    <lineage>
        <taxon>Eukaryota</taxon>
        <taxon>Fungi</taxon>
        <taxon>Dikarya</taxon>
        <taxon>Basidiomycota</taxon>
        <taxon>Agaricomycotina</taxon>
        <taxon>Agaricomycetes</taxon>
        <taxon>Agaricomycetidae</taxon>
        <taxon>Agaricales</taxon>
        <taxon>Marasmiineae</taxon>
        <taxon>Mycenaceae</taxon>
        <taxon>Mycena</taxon>
    </lineage>
</organism>
<accession>A0AAD6WTG1</accession>
<reference evidence="1" key="1">
    <citation type="submission" date="2023-03" db="EMBL/GenBank/DDBJ databases">
        <title>Massive genome expansion in bonnet fungi (Mycena s.s.) driven by repeated elements and novel gene families across ecological guilds.</title>
        <authorList>
            <consortium name="Lawrence Berkeley National Laboratory"/>
            <person name="Harder C.B."/>
            <person name="Miyauchi S."/>
            <person name="Viragh M."/>
            <person name="Kuo A."/>
            <person name="Thoen E."/>
            <person name="Andreopoulos B."/>
            <person name="Lu D."/>
            <person name="Skrede I."/>
            <person name="Drula E."/>
            <person name="Henrissat B."/>
            <person name="Morin E."/>
            <person name="Kohler A."/>
            <person name="Barry K."/>
            <person name="LaButti K."/>
            <person name="Morin E."/>
            <person name="Salamov A."/>
            <person name="Lipzen A."/>
            <person name="Mereny Z."/>
            <person name="Hegedus B."/>
            <person name="Baldrian P."/>
            <person name="Stursova M."/>
            <person name="Weitz H."/>
            <person name="Taylor A."/>
            <person name="Grigoriev I.V."/>
            <person name="Nagy L.G."/>
            <person name="Martin F."/>
            <person name="Kauserud H."/>
        </authorList>
    </citation>
    <scope>NUCLEOTIDE SEQUENCE</scope>
    <source>
        <strain evidence="1">CBHHK200</strain>
    </source>
</reference>
<dbReference type="SUPFAM" id="SSF53098">
    <property type="entry name" value="Ribonuclease H-like"/>
    <property type="match status" value="1"/>
</dbReference>
<sequence>FSMVVSDTTANVKKCRAFICDAFPWILNCPDPCHQLNLLAKEVMLGSKKYPKVAVSAITTYFSHSNYGKKHLRDKLKEQSDRRGLVSFGATRFSTFANQASSVSRCLTAMGRCFAEGLTKPLQQYFVNNSPAQLAFRLQLYTINMLLTPIARGLKTLESSQVTCSDVFNVWIGIAIGFQEVFADPDNDINKYHQETFDCYNRRFAIFMNDCTSGMFILSYLLDPGMCCSSQLYGVSIYERL</sequence>
<dbReference type="AlphaFoldDB" id="A0AAD6WTG1"/>
<proteinExistence type="predicted"/>
<comment type="caution">
    <text evidence="1">The sequence shown here is derived from an EMBL/GenBank/DDBJ whole genome shotgun (WGS) entry which is preliminary data.</text>
</comment>
<gene>
    <name evidence="1" type="ORF">C8F04DRAFT_969274</name>
</gene>
<evidence type="ECO:0000313" key="2">
    <source>
        <dbReference type="Proteomes" id="UP001218188"/>
    </source>
</evidence>
<evidence type="ECO:0008006" key="3">
    <source>
        <dbReference type="Google" id="ProtNLM"/>
    </source>
</evidence>
<dbReference type="InterPro" id="IPR012337">
    <property type="entry name" value="RNaseH-like_sf"/>
</dbReference>
<dbReference type="Proteomes" id="UP001218188">
    <property type="component" value="Unassembled WGS sequence"/>
</dbReference>
<protein>
    <recommendedName>
        <fullName evidence="3">DUF659 domain-containing protein</fullName>
    </recommendedName>
</protein>
<evidence type="ECO:0000313" key="1">
    <source>
        <dbReference type="EMBL" id="KAJ7024320.1"/>
    </source>
</evidence>
<keyword evidence="2" id="KW-1185">Reference proteome</keyword>
<dbReference type="EMBL" id="JARJCM010000172">
    <property type="protein sequence ID" value="KAJ7024320.1"/>
    <property type="molecule type" value="Genomic_DNA"/>
</dbReference>
<feature type="non-terminal residue" evidence="1">
    <location>
        <position position="241"/>
    </location>
</feature>
<name>A0AAD6WTG1_9AGAR</name>